<keyword evidence="5" id="KW-0560">Oxidoreductase</keyword>
<dbReference type="PROSITE" id="PS51257">
    <property type="entry name" value="PROKAR_LIPOPROTEIN"/>
    <property type="match status" value="1"/>
</dbReference>
<keyword evidence="6 7" id="KW-0408">Iron</keyword>
<dbReference type="PANTHER" id="PTHR30600:SF10">
    <property type="entry name" value="BLL6722 PROTEIN"/>
    <property type="match status" value="1"/>
</dbReference>
<dbReference type="AlphaFoldDB" id="D8JQP8"/>
<dbReference type="GO" id="GO:0020037">
    <property type="term" value="F:heme binding"/>
    <property type="evidence" value="ECO:0007669"/>
    <property type="project" value="InterPro"/>
</dbReference>
<dbReference type="GO" id="GO:0030313">
    <property type="term" value="C:cell envelope"/>
    <property type="evidence" value="ECO:0007669"/>
    <property type="project" value="UniProtKB-SubCell"/>
</dbReference>
<dbReference type="InterPro" id="IPR051395">
    <property type="entry name" value="Cytochrome_c_Peroxidase/MauG"/>
</dbReference>
<feature type="domain" description="Cytochrome c" evidence="9">
    <location>
        <begin position="47"/>
        <end position="195"/>
    </location>
</feature>
<dbReference type="InterPro" id="IPR009056">
    <property type="entry name" value="Cyt_c-like_dom"/>
</dbReference>
<evidence type="ECO:0000259" key="9">
    <source>
        <dbReference type="PROSITE" id="PS51007"/>
    </source>
</evidence>
<organism evidence="10 11">
    <name type="scientific">Hyphomicrobium denitrificans (strain ATCC 51888 / DSM 1869 / NCIMB 11706 / TK 0415)</name>
    <dbReference type="NCBI Taxonomy" id="582899"/>
    <lineage>
        <taxon>Bacteria</taxon>
        <taxon>Pseudomonadati</taxon>
        <taxon>Pseudomonadota</taxon>
        <taxon>Alphaproteobacteria</taxon>
        <taxon>Hyphomicrobiales</taxon>
        <taxon>Hyphomicrobiaceae</taxon>
        <taxon>Hyphomicrobium</taxon>
    </lineage>
</organism>
<evidence type="ECO:0000313" key="11">
    <source>
        <dbReference type="Proteomes" id="UP000002033"/>
    </source>
</evidence>
<keyword evidence="11" id="KW-1185">Reference proteome</keyword>
<feature type="domain" description="Cytochrome c" evidence="9">
    <location>
        <begin position="226"/>
        <end position="387"/>
    </location>
</feature>
<evidence type="ECO:0000256" key="2">
    <source>
        <dbReference type="ARBA" id="ARBA00022617"/>
    </source>
</evidence>
<dbReference type="PROSITE" id="PS51007">
    <property type="entry name" value="CYTC"/>
    <property type="match status" value="2"/>
</dbReference>
<sequence precursor="true">MMVRVERLAIARWLRRSIACLYCCAAITAAAASCVTLQSAQAENLKTREKLGEALFSDRNLSFSRKQNCVSCHSPELAFTDPRVLGEIQGAVSRGGDGRSLGDRNSPTLVYIRTTPAFHISPAREAVGGMFWDGRARTLEDQVRDPILNPVEMAMPDEASIVARLRENADYRTAFAALYGDDALASTPKAIAALKSALAAFLDTPEFAPFTSKYDRSLRGETSLSETEARGRDLFFSNDGAGCNRCHASAAAGARDEVFTNFGYFNLGVPRNAVTRRLNDSKPQRVDHGLMENPAATHGEFDGKFKVPILRNVAITGPYMHNGIFQDLRTAVLFHLRSSDTAIAKTNPETGSVWDDPEVSANIADLGSRSLSSSDVDALLAFLKTLTDRKYENLLSN</sequence>
<dbReference type="Gene3D" id="1.10.760.10">
    <property type="entry name" value="Cytochrome c-like domain"/>
    <property type="match status" value="2"/>
</dbReference>
<keyword evidence="10" id="KW-0575">Peroxidase</keyword>
<dbReference type="GO" id="GO:0046872">
    <property type="term" value="F:metal ion binding"/>
    <property type="evidence" value="ECO:0007669"/>
    <property type="project" value="UniProtKB-KW"/>
</dbReference>
<evidence type="ECO:0000256" key="4">
    <source>
        <dbReference type="ARBA" id="ARBA00022729"/>
    </source>
</evidence>
<protein>
    <submittedName>
        <fullName evidence="10">Di-heme cytochrome c peroxidase</fullName>
    </submittedName>
</protein>
<comment type="subcellular location">
    <subcellularLocation>
        <location evidence="1">Cell envelope</location>
    </subcellularLocation>
</comment>
<evidence type="ECO:0000256" key="7">
    <source>
        <dbReference type="PROSITE-ProRule" id="PRU00433"/>
    </source>
</evidence>
<dbReference type="InterPro" id="IPR004852">
    <property type="entry name" value="Di-haem_cyt_c_peroxidsae"/>
</dbReference>
<feature type="signal peptide" evidence="8">
    <location>
        <begin position="1"/>
        <end position="31"/>
    </location>
</feature>
<dbReference type="eggNOG" id="COG1858">
    <property type="taxonomic scope" value="Bacteria"/>
</dbReference>
<dbReference type="SUPFAM" id="SSF46626">
    <property type="entry name" value="Cytochrome c"/>
    <property type="match status" value="2"/>
</dbReference>
<evidence type="ECO:0000256" key="1">
    <source>
        <dbReference type="ARBA" id="ARBA00004196"/>
    </source>
</evidence>
<keyword evidence="2 7" id="KW-0349">Heme</keyword>
<proteinExistence type="predicted"/>
<dbReference type="STRING" id="582899.Hden_0225"/>
<gene>
    <name evidence="10" type="ordered locus">Hden_0225</name>
</gene>
<dbReference type="KEGG" id="hdn:Hden_0225"/>
<dbReference type="OrthoDB" id="9805202at2"/>
<accession>D8JQP8</accession>
<feature type="chain" id="PRO_5003116220" evidence="8">
    <location>
        <begin position="32"/>
        <end position="397"/>
    </location>
</feature>
<dbReference type="PANTHER" id="PTHR30600">
    <property type="entry name" value="CYTOCHROME C PEROXIDASE-RELATED"/>
    <property type="match status" value="1"/>
</dbReference>
<dbReference type="GO" id="GO:0009055">
    <property type="term" value="F:electron transfer activity"/>
    <property type="evidence" value="ECO:0007669"/>
    <property type="project" value="InterPro"/>
</dbReference>
<dbReference type="HOGENOM" id="CLU_034652_0_1_5"/>
<dbReference type="GO" id="GO:0004130">
    <property type="term" value="F:cytochrome-c peroxidase activity"/>
    <property type="evidence" value="ECO:0007669"/>
    <property type="project" value="TreeGrafter"/>
</dbReference>
<dbReference type="EMBL" id="CP002083">
    <property type="protein sequence ID" value="ADJ22050.1"/>
    <property type="molecule type" value="Genomic_DNA"/>
</dbReference>
<evidence type="ECO:0000313" key="10">
    <source>
        <dbReference type="EMBL" id="ADJ22050.1"/>
    </source>
</evidence>
<dbReference type="InterPro" id="IPR036909">
    <property type="entry name" value="Cyt_c-like_dom_sf"/>
</dbReference>
<keyword evidence="4 8" id="KW-0732">Signal</keyword>
<name>D8JQP8_HYPDA</name>
<reference evidence="11" key="1">
    <citation type="journal article" date="2011" name="J. Bacteriol.">
        <title>Genome sequences of eight morphologically diverse alphaproteobacteria.</title>
        <authorList>
            <consortium name="US DOE Joint Genome Institute"/>
            <person name="Brown P.J."/>
            <person name="Kysela D.T."/>
            <person name="Buechlein A."/>
            <person name="Hemmerich C."/>
            <person name="Brun Y.V."/>
        </authorList>
    </citation>
    <scope>NUCLEOTIDE SEQUENCE [LARGE SCALE GENOMIC DNA]</scope>
    <source>
        <strain evidence="11">ATCC 51888 / DSM 1869 / NCIB 11706 / TK 0415</strain>
    </source>
</reference>
<dbReference type="Proteomes" id="UP000002033">
    <property type="component" value="Chromosome"/>
</dbReference>
<evidence type="ECO:0000256" key="5">
    <source>
        <dbReference type="ARBA" id="ARBA00023002"/>
    </source>
</evidence>
<evidence type="ECO:0000256" key="3">
    <source>
        <dbReference type="ARBA" id="ARBA00022723"/>
    </source>
</evidence>
<keyword evidence="3 7" id="KW-0479">Metal-binding</keyword>
<evidence type="ECO:0000256" key="6">
    <source>
        <dbReference type="ARBA" id="ARBA00023004"/>
    </source>
</evidence>
<dbReference type="Pfam" id="PF03150">
    <property type="entry name" value="CCP_MauG"/>
    <property type="match status" value="1"/>
</dbReference>
<evidence type="ECO:0000256" key="8">
    <source>
        <dbReference type="SAM" id="SignalP"/>
    </source>
</evidence>
<dbReference type="RefSeq" id="WP_013214269.1">
    <property type="nucleotide sequence ID" value="NC_014313.1"/>
</dbReference>